<gene>
    <name evidence="2" type="ORF">ENP86_09505</name>
</gene>
<organism evidence="2">
    <name type="scientific">candidate division WOR-3 bacterium</name>
    <dbReference type="NCBI Taxonomy" id="2052148"/>
    <lineage>
        <taxon>Bacteria</taxon>
        <taxon>Bacteria division WOR-3</taxon>
    </lineage>
</organism>
<feature type="signal peptide" evidence="1">
    <location>
        <begin position="1"/>
        <end position="19"/>
    </location>
</feature>
<evidence type="ECO:0000313" key="2">
    <source>
        <dbReference type="EMBL" id="HDY59769.1"/>
    </source>
</evidence>
<feature type="chain" id="PRO_5031137676" description="Exo-alpha-sialidase" evidence="1">
    <location>
        <begin position="20"/>
        <end position="116"/>
    </location>
</feature>
<accession>A0A7V0Z758</accession>
<dbReference type="AlphaFoldDB" id="A0A7V0Z758"/>
<sequence>MKNFIYFLLLTSHFSLSFAQGNYVFGPNVKVNGDPGGVTFHTVYSSGAHTIAARGDTVYIACRGDQTGLSSVYFSKNTDCGQTWSPGLRVSYPEASILPSLVIDSRCDIFIVYTYI</sequence>
<protein>
    <recommendedName>
        <fullName evidence="3">Exo-alpha-sialidase</fullName>
    </recommendedName>
</protein>
<dbReference type="EMBL" id="DSKY01000021">
    <property type="protein sequence ID" value="HDY59769.1"/>
    <property type="molecule type" value="Genomic_DNA"/>
</dbReference>
<name>A0A7V0Z758_UNCW3</name>
<comment type="caution">
    <text evidence="2">The sequence shown here is derived from an EMBL/GenBank/DDBJ whole genome shotgun (WGS) entry which is preliminary data.</text>
</comment>
<proteinExistence type="predicted"/>
<evidence type="ECO:0008006" key="3">
    <source>
        <dbReference type="Google" id="ProtNLM"/>
    </source>
</evidence>
<reference evidence="2" key="1">
    <citation type="journal article" date="2020" name="mSystems">
        <title>Genome- and Community-Level Interaction Insights into Carbon Utilization and Element Cycling Functions of Hydrothermarchaeota in Hydrothermal Sediment.</title>
        <authorList>
            <person name="Zhou Z."/>
            <person name="Liu Y."/>
            <person name="Xu W."/>
            <person name="Pan J."/>
            <person name="Luo Z.H."/>
            <person name="Li M."/>
        </authorList>
    </citation>
    <scope>NUCLEOTIDE SEQUENCE [LARGE SCALE GENOMIC DNA]</scope>
    <source>
        <strain evidence="2">SpSt-258</strain>
    </source>
</reference>
<evidence type="ECO:0000256" key="1">
    <source>
        <dbReference type="SAM" id="SignalP"/>
    </source>
</evidence>
<keyword evidence="1" id="KW-0732">Signal</keyword>